<dbReference type="VEuPathDB" id="TriTrypDB:TRSC58_02204"/>
<evidence type="ECO:0000256" key="1">
    <source>
        <dbReference type="ARBA" id="ARBA00004141"/>
    </source>
</evidence>
<feature type="region of interest" description="Disordered" evidence="5">
    <location>
        <begin position="290"/>
        <end position="310"/>
    </location>
</feature>
<gene>
    <name evidence="7" type="ORF">TRSC58_02204</name>
</gene>
<dbReference type="EMBL" id="AUPL01002204">
    <property type="protein sequence ID" value="ESL10067.1"/>
    <property type="molecule type" value="Genomic_DNA"/>
</dbReference>
<dbReference type="Proteomes" id="UP000031737">
    <property type="component" value="Unassembled WGS sequence"/>
</dbReference>
<dbReference type="AlphaFoldDB" id="A0A061J9Z8"/>
<dbReference type="PANTHER" id="PTHR31419">
    <property type="entry name" value="PROTEIN PIN-LIKES 2"/>
    <property type="match status" value="1"/>
</dbReference>
<dbReference type="Pfam" id="PF03547">
    <property type="entry name" value="Mem_trans"/>
    <property type="match status" value="1"/>
</dbReference>
<keyword evidence="3 6" id="KW-1133">Transmembrane helix</keyword>
<keyword evidence="8" id="KW-1185">Reference proteome</keyword>
<feature type="compositionally biased region" description="Polar residues" evidence="5">
    <location>
        <begin position="290"/>
        <end position="300"/>
    </location>
</feature>
<dbReference type="GO" id="GO:0055085">
    <property type="term" value="P:transmembrane transport"/>
    <property type="evidence" value="ECO:0007669"/>
    <property type="project" value="InterPro"/>
</dbReference>
<dbReference type="InterPro" id="IPR039305">
    <property type="entry name" value="PILS2/6"/>
</dbReference>
<evidence type="ECO:0000256" key="6">
    <source>
        <dbReference type="SAM" id="Phobius"/>
    </source>
</evidence>
<dbReference type="PANTHER" id="PTHR31419:SF1">
    <property type="entry name" value="PROTEIN PIN-LIKES 6"/>
    <property type="match status" value="1"/>
</dbReference>
<name>A0A061J9Z8_TRYRA</name>
<keyword evidence="2 6" id="KW-0812">Transmembrane</keyword>
<protein>
    <submittedName>
        <fullName evidence="7">Transporter</fullName>
    </submittedName>
</protein>
<reference evidence="7 8" key="1">
    <citation type="submission" date="2013-07" db="EMBL/GenBank/DDBJ databases">
        <authorList>
            <person name="Stoco P.H."/>
            <person name="Wagner G."/>
            <person name="Gerber A."/>
            <person name="Zaha A."/>
            <person name="Thompson C."/>
            <person name="Bartholomeu D.C."/>
            <person name="Luckemeyer D.D."/>
            <person name="Bahia D."/>
            <person name="Loreto E."/>
            <person name="Prestes E.B."/>
            <person name="Lima F.M."/>
            <person name="Rodrigues-Luiz G."/>
            <person name="Vallejo G.A."/>
            <person name="Filho J.F."/>
            <person name="Monteiro K.M."/>
            <person name="Tyler K.M."/>
            <person name="de Almeida L.G."/>
            <person name="Ortiz M.F."/>
            <person name="Siervo M.A."/>
            <person name="de Moraes M.H."/>
            <person name="Cunha O.L."/>
            <person name="Mendonca-Neto R."/>
            <person name="Silva R."/>
            <person name="Teixeira S.M."/>
            <person name="Murta S.M."/>
            <person name="Sincero T.C."/>
            <person name="Mendes T.A."/>
            <person name="Urmenyi T.P."/>
            <person name="Silva V.G."/>
            <person name="da Rocha W.D."/>
            <person name="Andersson B."/>
            <person name="Romanha A.J."/>
            <person name="Steindel M."/>
            <person name="de Vasconcelos A.T."/>
            <person name="Grisard E.C."/>
        </authorList>
    </citation>
    <scope>NUCLEOTIDE SEQUENCE [LARGE SCALE GENOMIC DNA]</scope>
    <source>
        <strain evidence="7 8">SC58</strain>
    </source>
</reference>
<keyword evidence="4 6" id="KW-0472">Membrane</keyword>
<dbReference type="OrthoDB" id="191139at2759"/>
<dbReference type="GO" id="GO:0016020">
    <property type="term" value="C:membrane"/>
    <property type="evidence" value="ECO:0007669"/>
    <property type="project" value="UniProtKB-SubCell"/>
</dbReference>
<evidence type="ECO:0000256" key="5">
    <source>
        <dbReference type="SAM" id="MobiDB-lite"/>
    </source>
</evidence>
<feature type="transmembrane region" description="Helical" evidence="6">
    <location>
        <begin position="75"/>
        <end position="93"/>
    </location>
</feature>
<evidence type="ECO:0000313" key="8">
    <source>
        <dbReference type="Proteomes" id="UP000031737"/>
    </source>
</evidence>
<evidence type="ECO:0000256" key="2">
    <source>
        <dbReference type="ARBA" id="ARBA00022692"/>
    </source>
</evidence>
<comment type="subcellular location">
    <subcellularLocation>
        <location evidence="1">Membrane</location>
        <topology evidence="1">Multi-pass membrane protein</topology>
    </subcellularLocation>
</comment>
<dbReference type="InterPro" id="IPR004776">
    <property type="entry name" value="Mem_transp_PIN-like"/>
</dbReference>
<evidence type="ECO:0000256" key="3">
    <source>
        <dbReference type="ARBA" id="ARBA00022989"/>
    </source>
</evidence>
<comment type="caution">
    <text evidence="7">The sequence shown here is derived from an EMBL/GenBank/DDBJ whole genome shotgun (WGS) entry which is preliminary data.</text>
</comment>
<organism evidence="7 8">
    <name type="scientific">Trypanosoma rangeli SC58</name>
    <dbReference type="NCBI Taxonomy" id="429131"/>
    <lineage>
        <taxon>Eukaryota</taxon>
        <taxon>Discoba</taxon>
        <taxon>Euglenozoa</taxon>
        <taxon>Kinetoplastea</taxon>
        <taxon>Metakinetoplastina</taxon>
        <taxon>Trypanosomatida</taxon>
        <taxon>Trypanosomatidae</taxon>
        <taxon>Trypanosoma</taxon>
        <taxon>Herpetosoma</taxon>
    </lineage>
</organism>
<feature type="compositionally biased region" description="Acidic residues" evidence="5">
    <location>
        <begin position="301"/>
        <end position="310"/>
    </location>
</feature>
<evidence type="ECO:0000256" key="4">
    <source>
        <dbReference type="ARBA" id="ARBA00023136"/>
    </source>
</evidence>
<proteinExistence type="predicted"/>
<sequence>MEGVGAVLLGPSLSLRSHHNGFASSQAFKLFLHPEWHGVLVLGCTFQNGLTFALAILLTIKGVSWLTPEERHRGLSYVFLYNVVCSLGLWAIGEPIIRSCKQQLERKRLQCEQLQQRTVEEGKNKTRERTKTTGNAPVVFCPCERDHSLDENGTTTGIAREEPAEIPAEGTACSTVPNHDLKRLARKATVEEQLAWYRPWDGDAPIQLGGLDHSSSFFGDVLSRMGAFLKVPPIVATIGALIVSLVPPLRWLAESPQGDALIGGMKLIGAGTIPLQLLVLGCTVAGACSRSSNDNRTETTANEDEWGISK</sequence>
<accession>A0A061J9Z8</accession>
<feature type="transmembrane region" description="Helical" evidence="6">
    <location>
        <begin position="39"/>
        <end position="63"/>
    </location>
</feature>
<evidence type="ECO:0000313" key="7">
    <source>
        <dbReference type="EMBL" id="ESL10067.1"/>
    </source>
</evidence>